<feature type="transmembrane region" description="Helical" evidence="9">
    <location>
        <begin position="274"/>
        <end position="295"/>
    </location>
</feature>
<feature type="transmembrane region" description="Helical" evidence="9">
    <location>
        <begin position="33"/>
        <end position="61"/>
    </location>
</feature>
<dbReference type="SMART" id="SM00382">
    <property type="entry name" value="AAA"/>
    <property type="match status" value="1"/>
</dbReference>
<evidence type="ECO:0000256" key="5">
    <source>
        <dbReference type="ARBA" id="ARBA00022741"/>
    </source>
</evidence>
<dbReference type="InterPro" id="IPR027417">
    <property type="entry name" value="P-loop_NTPase"/>
</dbReference>
<keyword evidence="12" id="KW-0378">Hydrolase</keyword>
<keyword evidence="4 9" id="KW-0812">Transmembrane</keyword>
<dbReference type="PROSITE" id="PS00211">
    <property type="entry name" value="ABC_TRANSPORTER_1"/>
    <property type="match status" value="1"/>
</dbReference>
<keyword evidence="8 9" id="KW-0472">Membrane</keyword>
<reference evidence="12 13" key="1">
    <citation type="submission" date="2011-06" db="EMBL/GenBank/DDBJ databases">
        <title>The draft genome of Thiorhodococcus drewsii AZ1.</title>
        <authorList>
            <consortium name="US DOE Joint Genome Institute (JGI-PGF)"/>
            <person name="Lucas S."/>
            <person name="Han J."/>
            <person name="Lapidus A."/>
            <person name="Cheng J.-F."/>
            <person name="Goodwin L."/>
            <person name="Pitluck S."/>
            <person name="Peters L."/>
            <person name="Land M.L."/>
            <person name="Hauser L."/>
            <person name="Vogl K."/>
            <person name="Liu Z."/>
            <person name="Imhoff J."/>
            <person name="Thiel V."/>
            <person name="Frigaard N.-U."/>
            <person name="Bryant D.A."/>
            <person name="Woyke T.J."/>
        </authorList>
    </citation>
    <scope>NUCLEOTIDE SEQUENCE [LARGE SCALE GENOMIC DNA]</scope>
    <source>
        <strain evidence="12 13">AZ1</strain>
    </source>
</reference>
<evidence type="ECO:0000256" key="8">
    <source>
        <dbReference type="ARBA" id="ARBA00023136"/>
    </source>
</evidence>
<dbReference type="InterPro" id="IPR003593">
    <property type="entry name" value="AAA+_ATPase"/>
</dbReference>
<dbReference type="PANTHER" id="PTHR24221:SF654">
    <property type="entry name" value="ATP-BINDING CASSETTE SUB-FAMILY B MEMBER 6"/>
    <property type="match status" value="1"/>
</dbReference>
<dbReference type="InterPro" id="IPR017871">
    <property type="entry name" value="ABC_transporter-like_CS"/>
</dbReference>
<proteinExistence type="predicted"/>
<evidence type="ECO:0000256" key="1">
    <source>
        <dbReference type="ARBA" id="ARBA00004651"/>
    </source>
</evidence>
<dbReference type="PROSITE" id="PS50893">
    <property type="entry name" value="ABC_TRANSPORTER_2"/>
    <property type="match status" value="1"/>
</dbReference>
<dbReference type="GO" id="GO:0016887">
    <property type="term" value="F:ATP hydrolysis activity"/>
    <property type="evidence" value="ECO:0007669"/>
    <property type="project" value="InterPro"/>
</dbReference>
<dbReference type="Pfam" id="PF00005">
    <property type="entry name" value="ABC_tran"/>
    <property type="match status" value="1"/>
</dbReference>
<dbReference type="GO" id="GO:0005524">
    <property type="term" value="F:ATP binding"/>
    <property type="evidence" value="ECO:0007669"/>
    <property type="project" value="UniProtKB-KW"/>
</dbReference>
<dbReference type="InterPro" id="IPR011527">
    <property type="entry name" value="ABC1_TM_dom"/>
</dbReference>
<keyword evidence="13" id="KW-1185">Reference proteome</keyword>
<dbReference type="InterPro" id="IPR003439">
    <property type="entry name" value="ABC_transporter-like_ATP-bd"/>
</dbReference>
<dbReference type="eggNOG" id="COG1132">
    <property type="taxonomic scope" value="Bacteria"/>
</dbReference>
<evidence type="ECO:0000256" key="7">
    <source>
        <dbReference type="ARBA" id="ARBA00022989"/>
    </source>
</evidence>
<dbReference type="AlphaFoldDB" id="G2E890"/>
<organism evidence="12 13">
    <name type="scientific">Thiorhodococcus drewsii AZ1</name>
    <dbReference type="NCBI Taxonomy" id="765913"/>
    <lineage>
        <taxon>Bacteria</taxon>
        <taxon>Pseudomonadati</taxon>
        <taxon>Pseudomonadota</taxon>
        <taxon>Gammaproteobacteria</taxon>
        <taxon>Chromatiales</taxon>
        <taxon>Chromatiaceae</taxon>
        <taxon>Thiorhodococcus</taxon>
    </lineage>
</organism>
<evidence type="ECO:0000313" key="13">
    <source>
        <dbReference type="Proteomes" id="UP000004200"/>
    </source>
</evidence>
<feature type="domain" description="ABC transmembrane type-1" evidence="11">
    <location>
        <begin position="33"/>
        <end position="351"/>
    </location>
</feature>
<dbReference type="RefSeq" id="WP_007043216.1">
    <property type="nucleotide sequence ID" value="NZ_AFWT01000069.1"/>
</dbReference>
<feature type="transmembrane region" description="Helical" evidence="9">
    <location>
        <begin position="86"/>
        <end position="104"/>
    </location>
</feature>
<gene>
    <name evidence="12" type="ORF">ThidrDRAFT_4504</name>
</gene>
<evidence type="ECO:0000256" key="4">
    <source>
        <dbReference type="ARBA" id="ARBA00022692"/>
    </source>
</evidence>
<dbReference type="InterPro" id="IPR039421">
    <property type="entry name" value="Type_1_exporter"/>
</dbReference>
<dbReference type="OrthoDB" id="6336411at2"/>
<evidence type="ECO:0000259" key="10">
    <source>
        <dbReference type="PROSITE" id="PS50893"/>
    </source>
</evidence>
<evidence type="ECO:0000256" key="3">
    <source>
        <dbReference type="ARBA" id="ARBA00022475"/>
    </source>
</evidence>
<dbReference type="InterPro" id="IPR036640">
    <property type="entry name" value="ABC1_TM_sf"/>
</dbReference>
<dbReference type="STRING" id="765913.ThidrDRAFT_4504"/>
<dbReference type="FunFam" id="3.40.50.300:FF:000299">
    <property type="entry name" value="ABC transporter ATP-binding protein/permease"/>
    <property type="match status" value="1"/>
</dbReference>
<feature type="transmembrane region" description="Helical" evidence="9">
    <location>
        <begin position="192"/>
        <end position="213"/>
    </location>
</feature>
<comment type="subcellular location">
    <subcellularLocation>
        <location evidence="1">Cell membrane</location>
        <topology evidence="1">Multi-pass membrane protein</topology>
    </subcellularLocation>
</comment>
<dbReference type="SUPFAM" id="SSF52540">
    <property type="entry name" value="P-loop containing nucleoside triphosphate hydrolases"/>
    <property type="match status" value="1"/>
</dbReference>
<evidence type="ECO:0000256" key="6">
    <source>
        <dbReference type="ARBA" id="ARBA00022840"/>
    </source>
</evidence>
<dbReference type="Proteomes" id="UP000004200">
    <property type="component" value="Unassembled WGS sequence"/>
</dbReference>
<keyword evidence="3" id="KW-1003">Cell membrane</keyword>
<dbReference type="Pfam" id="PF00664">
    <property type="entry name" value="ABC_membrane"/>
    <property type="match status" value="1"/>
</dbReference>
<dbReference type="Gene3D" id="1.20.1560.10">
    <property type="entry name" value="ABC transporter type 1, transmembrane domain"/>
    <property type="match status" value="1"/>
</dbReference>
<dbReference type="EC" id="3.6.3.44" evidence="12"/>
<keyword evidence="7 9" id="KW-1133">Transmembrane helix</keyword>
<dbReference type="GO" id="GO:0005886">
    <property type="term" value="C:plasma membrane"/>
    <property type="evidence" value="ECO:0007669"/>
    <property type="project" value="UniProtKB-SubCell"/>
</dbReference>
<dbReference type="GO" id="GO:0140359">
    <property type="term" value="F:ABC-type transporter activity"/>
    <property type="evidence" value="ECO:0007669"/>
    <property type="project" value="InterPro"/>
</dbReference>
<dbReference type="PANTHER" id="PTHR24221">
    <property type="entry name" value="ATP-BINDING CASSETTE SUB-FAMILY B"/>
    <property type="match status" value="1"/>
</dbReference>
<dbReference type="PROSITE" id="PS50929">
    <property type="entry name" value="ABC_TM1F"/>
    <property type="match status" value="1"/>
</dbReference>
<evidence type="ECO:0000313" key="12">
    <source>
        <dbReference type="EMBL" id="EGV27683.1"/>
    </source>
</evidence>
<keyword evidence="6" id="KW-0067">ATP-binding</keyword>
<feature type="transmembrane region" description="Helical" evidence="9">
    <location>
        <begin position="166"/>
        <end position="186"/>
    </location>
</feature>
<sequence>MRLKQFVRRIPLRGAIEKLYLLIEPQERNRFRWLLVLMVLSAFAQTAGVVSIMPFLSLVAAPETVESNSWLALAYHWSGAGSTERFLYYVGFFAFFLYLISLALQAGTSWITVRFSYSQQYYLSRRLMAGFLRRPYDFFLNRNSGDLAKTVLEETAQGINNALLPALRLISSSIVAAAMILVLLVANPLLALTVSGTLALFYGMTFLVARTWLERIGRDRVEANRERFTVVAEVFAGIKEILLLGRESAYLDRYRNPAIRFANHQANSLLLQDLPLYVLEGLAFGGMLLVVLYLLGGNQGLAGMLPIIGLYALAGKQLIPAFQKIFAAIASIRFTMPAVDNVVDQMNDLRQVDPRPMLATEFLAPQREIRIENLSYRYPGADRLAISNLSLTIPARTTVGFIGSSGAGKSTVVDLLLGLLQPEQGEILVDGVPLGADNIRCWQASIGYVPQHIFLADQSIAENIALGVPPTEIDQQAVEKAARLANLYDFVVQQLPQGLDTVIGERGVRLSGGQRQRIGIARALYRNPAVLLFDEATSALDNTTEKVVMEAIHNLAGEKTIILVAHRLTTVEPCAKVFLLDNGCLVAEGAWETISESVFFRRYMTAPALAVDAAE</sequence>
<dbReference type="GO" id="GO:0034040">
    <property type="term" value="F:ATPase-coupled lipid transmembrane transporter activity"/>
    <property type="evidence" value="ECO:0007669"/>
    <property type="project" value="TreeGrafter"/>
</dbReference>
<evidence type="ECO:0000259" key="11">
    <source>
        <dbReference type="PROSITE" id="PS50929"/>
    </source>
</evidence>
<comment type="caution">
    <text evidence="12">The sequence shown here is derived from an EMBL/GenBank/DDBJ whole genome shotgun (WGS) entry which is preliminary data.</text>
</comment>
<feature type="domain" description="ABC transporter" evidence="10">
    <location>
        <begin position="369"/>
        <end position="607"/>
    </location>
</feature>
<dbReference type="PATRIC" id="fig|765913.3.peg.4574"/>
<keyword evidence="5" id="KW-0547">Nucleotide-binding</keyword>
<keyword evidence="2" id="KW-0813">Transport</keyword>
<dbReference type="SUPFAM" id="SSF90123">
    <property type="entry name" value="ABC transporter transmembrane region"/>
    <property type="match status" value="1"/>
</dbReference>
<evidence type="ECO:0000256" key="2">
    <source>
        <dbReference type="ARBA" id="ARBA00022448"/>
    </source>
</evidence>
<protein>
    <submittedName>
        <fullName evidence="12">Xenobiotic-transporting ATPase</fullName>
        <ecNumber evidence="12">3.6.3.44</ecNumber>
    </submittedName>
</protein>
<dbReference type="EMBL" id="AFWT01000069">
    <property type="protein sequence ID" value="EGV27683.1"/>
    <property type="molecule type" value="Genomic_DNA"/>
</dbReference>
<dbReference type="Gene3D" id="3.40.50.300">
    <property type="entry name" value="P-loop containing nucleotide triphosphate hydrolases"/>
    <property type="match status" value="1"/>
</dbReference>
<evidence type="ECO:0000256" key="9">
    <source>
        <dbReference type="SAM" id="Phobius"/>
    </source>
</evidence>
<accession>G2E890</accession>
<name>G2E890_9GAMM</name>